<name>A0A2A4G861_9FLAO</name>
<feature type="domain" description="AB hydrolase-1" evidence="1">
    <location>
        <begin position="33"/>
        <end position="275"/>
    </location>
</feature>
<dbReference type="GO" id="GO:0016020">
    <property type="term" value="C:membrane"/>
    <property type="evidence" value="ECO:0007669"/>
    <property type="project" value="TreeGrafter"/>
</dbReference>
<gene>
    <name evidence="2" type="ORF">B7P33_08000</name>
</gene>
<dbReference type="InterPro" id="IPR029058">
    <property type="entry name" value="AB_hydrolase_fold"/>
</dbReference>
<evidence type="ECO:0000313" key="2">
    <source>
        <dbReference type="EMBL" id="PCE64611.1"/>
    </source>
</evidence>
<dbReference type="RefSeq" id="WP_097440764.1">
    <property type="nucleotide sequence ID" value="NZ_KZ300476.1"/>
</dbReference>
<dbReference type="InterPro" id="IPR050266">
    <property type="entry name" value="AB_hydrolase_sf"/>
</dbReference>
<dbReference type="Gene3D" id="3.40.50.1820">
    <property type="entry name" value="alpha/beta hydrolase"/>
    <property type="match status" value="1"/>
</dbReference>
<dbReference type="PRINTS" id="PR00111">
    <property type="entry name" value="ABHYDROLASE"/>
</dbReference>
<reference evidence="2 3" key="1">
    <citation type="submission" date="2017-04" db="EMBL/GenBank/DDBJ databases">
        <title>A new member of the family Flavobacteriaceae isolated from ascidians.</title>
        <authorList>
            <person name="Chen L."/>
        </authorList>
    </citation>
    <scope>NUCLEOTIDE SEQUENCE [LARGE SCALE GENOMIC DNA]</scope>
    <source>
        <strain evidence="2 3">HQA918</strain>
    </source>
</reference>
<evidence type="ECO:0000313" key="3">
    <source>
        <dbReference type="Proteomes" id="UP000219559"/>
    </source>
</evidence>
<keyword evidence="3" id="KW-1185">Reference proteome</keyword>
<evidence type="ECO:0000259" key="1">
    <source>
        <dbReference type="Pfam" id="PF00561"/>
    </source>
</evidence>
<dbReference type="Proteomes" id="UP000219559">
    <property type="component" value="Unassembled WGS sequence"/>
</dbReference>
<protein>
    <recommendedName>
        <fullName evidence="1">AB hydrolase-1 domain-containing protein</fullName>
    </recommendedName>
</protein>
<dbReference type="PANTHER" id="PTHR43798:SF33">
    <property type="entry name" value="HYDROLASE, PUTATIVE (AFU_ORTHOLOGUE AFUA_2G14860)-RELATED"/>
    <property type="match status" value="1"/>
</dbReference>
<comment type="caution">
    <text evidence="2">The sequence shown here is derived from an EMBL/GenBank/DDBJ whole genome shotgun (WGS) entry which is preliminary data.</text>
</comment>
<dbReference type="InterPro" id="IPR000073">
    <property type="entry name" value="AB_hydrolase_1"/>
</dbReference>
<dbReference type="Pfam" id="PF00561">
    <property type="entry name" value="Abhydrolase_1"/>
    <property type="match status" value="1"/>
</dbReference>
<sequence length="288" mass="31884">MKSILAPYSFPTEHFMTKGMEINYINVGKGPKTLVFVHGLSSNLEAWSKNISELQNQFQCVALDLPGFGRSSKNAPAYTPSFYAQTLLALLDHLNLEQVVLVGHSMGGQASIAFAQHYPDRLEKLVLVAPAGIETFTEKEAATLNQFMNPELVKNTSEAQIEQNYKLNFYAMPADTETMIQDRKNIRTAADFDQHCIAITESVSGMLAEPVYQNLGDIQKPVLVLFGAQDLLIPNRFLHPTLTTSGIAQTAVEQLPNATMALIPESGHFVQFEKPNEVNRAILKFLTP</sequence>
<dbReference type="PANTHER" id="PTHR43798">
    <property type="entry name" value="MONOACYLGLYCEROL LIPASE"/>
    <property type="match status" value="1"/>
</dbReference>
<dbReference type="AlphaFoldDB" id="A0A2A4G861"/>
<dbReference type="GO" id="GO:0003824">
    <property type="term" value="F:catalytic activity"/>
    <property type="evidence" value="ECO:0007669"/>
    <property type="project" value="InterPro"/>
</dbReference>
<proteinExistence type="predicted"/>
<dbReference type="InterPro" id="IPR000639">
    <property type="entry name" value="Epox_hydrolase-like"/>
</dbReference>
<dbReference type="SUPFAM" id="SSF53474">
    <property type="entry name" value="alpha/beta-Hydrolases"/>
    <property type="match status" value="1"/>
</dbReference>
<dbReference type="EMBL" id="NBWU01000003">
    <property type="protein sequence ID" value="PCE64611.1"/>
    <property type="molecule type" value="Genomic_DNA"/>
</dbReference>
<dbReference type="PRINTS" id="PR00412">
    <property type="entry name" value="EPOXHYDRLASE"/>
</dbReference>
<accession>A0A2A4G861</accession>
<dbReference type="OrthoDB" id="9780932at2"/>
<organism evidence="2 3">
    <name type="scientific">Sediminicola luteus</name>
    <dbReference type="NCBI Taxonomy" id="319238"/>
    <lineage>
        <taxon>Bacteria</taxon>
        <taxon>Pseudomonadati</taxon>
        <taxon>Bacteroidota</taxon>
        <taxon>Flavobacteriia</taxon>
        <taxon>Flavobacteriales</taxon>
        <taxon>Flavobacteriaceae</taxon>
        <taxon>Sediminicola</taxon>
    </lineage>
</organism>